<dbReference type="STRING" id="1280847.SAMN04488036_1011044"/>
<evidence type="ECO:0000313" key="3">
    <source>
        <dbReference type="Proteomes" id="UP000198851"/>
    </source>
</evidence>
<accession>A0A1I4BHM5</accession>
<dbReference type="Proteomes" id="UP000198851">
    <property type="component" value="Unassembled WGS sequence"/>
</dbReference>
<gene>
    <name evidence="2" type="ORF">SAMN04488036_1011044</name>
</gene>
<feature type="chain" id="PRO_5011521505" evidence="1">
    <location>
        <begin position="22"/>
        <end position="141"/>
    </location>
</feature>
<feature type="signal peptide" evidence="1">
    <location>
        <begin position="1"/>
        <end position="21"/>
    </location>
</feature>
<reference evidence="3" key="1">
    <citation type="submission" date="2016-10" db="EMBL/GenBank/DDBJ databases">
        <authorList>
            <person name="Varghese N."/>
            <person name="Submissions S."/>
        </authorList>
    </citation>
    <scope>NUCLEOTIDE SEQUENCE [LARGE SCALE GENOMIC DNA]</scope>
    <source>
        <strain evidence="3">DSM 28453</strain>
    </source>
</reference>
<organism evidence="2 3">
    <name type="scientific">Shimia haliotis</name>
    <dbReference type="NCBI Taxonomy" id="1280847"/>
    <lineage>
        <taxon>Bacteria</taxon>
        <taxon>Pseudomonadati</taxon>
        <taxon>Pseudomonadota</taxon>
        <taxon>Alphaproteobacteria</taxon>
        <taxon>Rhodobacterales</taxon>
        <taxon>Roseobacteraceae</taxon>
    </lineage>
</organism>
<dbReference type="EMBL" id="FOSZ01000001">
    <property type="protein sequence ID" value="SFK68268.1"/>
    <property type="molecule type" value="Genomic_DNA"/>
</dbReference>
<protein>
    <submittedName>
        <fullName evidence="2">Uncharacterized protein</fullName>
    </submittedName>
</protein>
<proteinExistence type="predicted"/>
<dbReference type="AlphaFoldDB" id="A0A1I4BHM5"/>
<name>A0A1I4BHM5_9RHOB</name>
<keyword evidence="3" id="KW-1185">Reference proteome</keyword>
<sequence length="141" mass="15820">MKKRISTLVAATIFLVGTAHGAERAFFCEYKSGYGGWTPEAALFVFDEEKGTAEAYDYWIKTMHSKPIAVDMSRASTQRIQLNWRLNKIPSKFRGGETQLVDVNYRATINLKTKQGTVRVTPTVDVLNNTKASGKCREVQP</sequence>
<evidence type="ECO:0000313" key="2">
    <source>
        <dbReference type="EMBL" id="SFK68268.1"/>
    </source>
</evidence>
<keyword evidence="1" id="KW-0732">Signal</keyword>
<dbReference type="RefSeq" id="WP_093321065.1">
    <property type="nucleotide sequence ID" value="NZ_FOSZ01000001.1"/>
</dbReference>
<dbReference type="OrthoDB" id="7725808at2"/>
<evidence type="ECO:0000256" key="1">
    <source>
        <dbReference type="SAM" id="SignalP"/>
    </source>
</evidence>